<feature type="transmembrane region" description="Helical" evidence="8">
    <location>
        <begin position="874"/>
        <end position="894"/>
    </location>
</feature>
<dbReference type="Proteomes" id="UP000324194">
    <property type="component" value="Chromosome 1"/>
</dbReference>
<evidence type="ECO:0000256" key="2">
    <source>
        <dbReference type="ARBA" id="ARBA00022448"/>
    </source>
</evidence>
<feature type="transmembrane region" description="Helical" evidence="8">
    <location>
        <begin position="900"/>
        <end position="925"/>
    </location>
</feature>
<comment type="subcellular location">
    <subcellularLocation>
        <location evidence="1">Cell inner membrane</location>
        <topology evidence="1">Multi-pass membrane protein</topology>
    </subcellularLocation>
</comment>
<feature type="transmembrane region" description="Helical" evidence="8">
    <location>
        <begin position="12"/>
        <end position="32"/>
    </location>
</feature>
<reference evidence="9 10" key="1">
    <citation type="submission" date="2019-08" db="EMBL/GenBank/DDBJ databases">
        <authorList>
            <person name="Guy L."/>
        </authorList>
    </citation>
    <scope>NUCLEOTIDE SEQUENCE [LARGE SCALE GENOMIC DNA]</scope>
    <source>
        <strain evidence="9 10">SGT-108</strain>
    </source>
</reference>
<dbReference type="Gene3D" id="3.30.2090.10">
    <property type="entry name" value="Multidrug efflux transporter AcrB TolC docking domain, DN and DC subdomains"/>
    <property type="match status" value="2"/>
</dbReference>
<dbReference type="Gene3D" id="3.30.70.1320">
    <property type="entry name" value="Multidrug efflux transporter AcrB pore domain like"/>
    <property type="match status" value="1"/>
</dbReference>
<feature type="transmembrane region" description="Helical" evidence="8">
    <location>
        <begin position="849"/>
        <end position="867"/>
    </location>
</feature>
<organism evidence="9 10">
    <name type="scientific">Aquicella siphonis</name>
    <dbReference type="NCBI Taxonomy" id="254247"/>
    <lineage>
        <taxon>Bacteria</taxon>
        <taxon>Pseudomonadati</taxon>
        <taxon>Pseudomonadota</taxon>
        <taxon>Gammaproteobacteria</taxon>
        <taxon>Legionellales</taxon>
        <taxon>Coxiellaceae</taxon>
        <taxon>Aquicella</taxon>
    </lineage>
</organism>
<keyword evidence="5 8" id="KW-0812">Transmembrane</keyword>
<dbReference type="FunFam" id="1.20.1640.10:FF:000001">
    <property type="entry name" value="Efflux pump membrane transporter"/>
    <property type="match status" value="1"/>
</dbReference>
<dbReference type="GO" id="GO:0042910">
    <property type="term" value="F:xenobiotic transmembrane transporter activity"/>
    <property type="evidence" value="ECO:0007669"/>
    <property type="project" value="TreeGrafter"/>
</dbReference>
<dbReference type="OrthoDB" id="9758297at2"/>
<dbReference type="Gene3D" id="3.30.70.1440">
    <property type="entry name" value="Multidrug efflux transporter AcrB pore domain"/>
    <property type="match status" value="1"/>
</dbReference>
<feature type="transmembrane region" description="Helical" evidence="8">
    <location>
        <begin position="386"/>
        <end position="409"/>
    </location>
</feature>
<gene>
    <name evidence="9" type="primary">bepE_1</name>
    <name evidence="9" type="ORF">AQUSIP_11950</name>
</gene>
<keyword evidence="10" id="KW-1185">Reference proteome</keyword>
<feature type="transmembrane region" description="Helical" evidence="8">
    <location>
        <begin position="359"/>
        <end position="380"/>
    </location>
</feature>
<keyword evidence="3" id="KW-1003">Cell membrane</keyword>
<dbReference type="EMBL" id="LR699119">
    <property type="protein sequence ID" value="VVC75894.1"/>
    <property type="molecule type" value="Genomic_DNA"/>
</dbReference>
<dbReference type="KEGG" id="asip:AQUSIP_11950"/>
<evidence type="ECO:0000313" key="10">
    <source>
        <dbReference type="Proteomes" id="UP000324194"/>
    </source>
</evidence>
<dbReference type="InterPro" id="IPR027463">
    <property type="entry name" value="AcrB_DN_DC_subdom"/>
</dbReference>
<evidence type="ECO:0000256" key="7">
    <source>
        <dbReference type="ARBA" id="ARBA00023136"/>
    </source>
</evidence>
<dbReference type="InterPro" id="IPR001036">
    <property type="entry name" value="Acrflvin-R"/>
</dbReference>
<feature type="transmembrane region" description="Helical" evidence="8">
    <location>
        <begin position="333"/>
        <end position="352"/>
    </location>
</feature>
<feature type="transmembrane region" description="Helical" evidence="8">
    <location>
        <begin position="462"/>
        <end position="481"/>
    </location>
</feature>
<dbReference type="PANTHER" id="PTHR32063:SF23">
    <property type="entry name" value="HAE1 FAMILY EFFLLUX PUMP PERMEASE COMPONENT"/>
    <property type="match status" value="1"/>
</dbReference>
<dbReference type="SUPFAM" id="SSF82693">
    <property type="entry name" value="Multidrug efflux transporter AcrB pore domain, PN1, PN2, PC1 and PC2 subdomains"/>
    <property type="match status" value="3"/>
</dbReference>
<dbReference type="Pfam" id="PF00873">
    <property type="entry name" value="ACR_tran"/>
    <property type="match status" value="1"/>
</dbReference>
<dbReference type="RefSeq" id="WP_148339161.1">
    <property type="nucleotide sequence ID" value="NZ_LR699119.1"/>
</dbReference>
<dbReference type="Gene3D" id="1.20.1640.10">
    <property type="entry name" value="Multidrug efflux transporter AcrB transmembrane domain"/>
    <property type="match status" value="2"/>
</dbReference>
<dbReference type="SUPFAM" id="SSF82714">
    <property type="entry name" value="Multidrug efflux transporter AcrB TolC docking domain, DN and DC subdomains"/>
    <property type="match status" value="2"/>
</dbReference>
<evidence type="ECO:0000256" key="6">
    <source>
        <dbReference type="ARBA" id="ARBA00022989"/>
    </source>
</evidence>
<keyword evidence="6 8" id="KW-1133">Transmembrane helix</keyword>
<evidence type="ECO:0000256" key="3">
    <source>
        <dbReference type="ARBA" id="ARBA00022475"/>
    </source>
</evidence>
<name>A0A5E4PGA8_9COXI</name>
<dbReference type="AlphaFoldDB" id="A0A5E4PGA8"/>
<dbReference type="Gene3D" id="3.30.70.1430">
    <property type="entry name" value="Multidrug efflux transporter AcrB pore domain"/>
    <property type="match status" value="2"/>
</dbReference>
<feature type="transmembrane region" description="Helical" evidence="8">
    <location>
        <begin position="979"/>
        <end position="1003"/>
    </location>
</feature>
<dbReference type="PRINTS" id="PR00702">
    <property type="entry name" value="ACRIFLAVINRP"/>
</dbReference>
<sequence>MNLPAFCIKRPAFTIVISLVMTIIGLIGFMNLPVRWIPNVNPPQIAISTSYPGANARLVERDVTKVIEDTLSGINGIEMLTSTSRQGESQISITFKLGRNMDAAVEDVRSSLERVRGSLPKDSLNPIVTKADPNTDAIMYISFNDSHRSERELSDYIDKFVVPSFETIDGVGSVWVYGKRISAMRIWLDPAKLAAANVTVDEVAQLLRDQNISIPSGQILANDRYYSVVTDTTLKSAEQFNDLIIRNTQNQMVRLKDIGEARLDVEDTDSAFRINGKPGIALGIVPQSTANPLDVEDQVQKSFAELKRTLPDGMQASIIYNQADYIRASIHSVYESFIEAVLFVWLVILAFLCSFRATLIPIITIPVCMISTFALLYFLGFSINTITLMAFVLAIGLVVDDAIVMLENISRHMEEGMSAFQAALKGSQEIIFPIIAMTLTLAAVYTPIAFTPGLLGVLFREFTFTLAGAVIVSGVVALTLSPMMCARILNKVNYDNRYGRWQTRQLSRIQSGYQNILGVLLSRRKWVAACLILAAAMGLGTYKFLSSELAPAEDMNNIYVSIAAPRSASFQYTDKYVKQMEALYQQVPEIESYLSMSGMRSPSHSFQILTLKPRNQRARSTDEIVSALTSESSQISGVRVNIFTPPPPLTEVAGGDDGDNLGLVLMTTSDYRKLQQTTKQMVDALKEKPQFAHVDNSLKWDSEQFQVNIDRDKAADLRVPIPSITSTLSTLIAGRIIGKMDESNVWLQMNKSSLADPNIFHQLYVRNDDSKMVPLSSMLTVSEASTSEVYKHYERLRSDMIYLTLAPAHKVSEAIKVLQTIAKDNLPDDMKFSFTGEAKSFLESSGKTAMTFLLALIFIYLVLVAQFESFIDPLVILFTVPFAVVGAMLTLKVFGGTLNIYSNIGLITLVGLIAKHGILITDFANRLRASGKSIHEAVVEASMLRLRPILMTTAAMVLGALPLAFAMGPGAESRQQVGLVIAGGMLFGTFFSLIVVPVTYTFLAPFRKVAVLTIEQEA</sequence>
<accession>A0A5E4PGA8</accession>
<keyword evidence="2" id="KW-0813">Transport</keyword>
<evidence type="ECO:0000313" key="9">
    <source>
        <dbReference type="EMBL" id="VVC75894.1"/>
    </source>
</evidence>
<evidence type="ECO:0000256" key="8">
    <source>
        <dbReference type="SAM" id="Phobius"/>
    </source>
</evidence>
<evidence type="ECO:0000256" key="4">
    <source>
        <dbReference type="ARBA" id="ARBA00022519"/>
    </source>
</evidence>
<feature type="transmembrane region" description="Helical" evidence="8">
    <location>
        <begin position="946"/>
        <end position="967"/>
    </location>
</feature>
<keyword evidence="7 8" id="KW-0472">Membrane</keyword>
<dbReference type="GO" id="GO:0005886">
    <property type="term" value="C:plasma membrane"/>
    <property type="evidence" value="ECO:0007669"/>
    <property type="project" value="UniProtKB-SubCell"/>
</dbReference>
<protein>
    <submittedName>
        <fullName evidence="9">Efflux pump membrane transporter BepE</fullName>
    </submittedName>
</protein>
<feature type="transmembrane region" description="Helical" evidence="8">
    <location>
        <begin position="430"/>
        <end position="450"/>
    </location>
</feature>
<dbReference type="PANTHER" id="PTHR32063">
    <property type="match status" value="1"/>
</dbReference>
<dbReference type="SUPFAM" id="SSF82866">
    <property type="entry name" value="Multidrug efflux transporter AcrB transmembrane domain"/>
    <property type="match status" value="2"/>
</dbReference>
<proteinExistence type="predicted"/>
<evidence type="ECO:0000256" key="1">
    <source>
        <dbReference type="ARBA" id="ARBA00004429"/>
    </source>
</evidence>
<evidence type="ECO:0000256" key="5">
    <source>
        <dbReference type="ARBA" id="ARBA00022692"/>
    </source>
</evidence>
<keyword evidence="4" id="KW-0997">Cell inner membrane</keyword>